<organism evidence="1 2">
    <name type="scientific">Auriscalpium vulgare</name>
    <dbReference type="NCBI Taxonomy" id="40419"/>
    <lineage>
        <taxon>Eukaryota</taxon>
        <taxon>Fungi</taxon>
        <taxon>Dikarya</taxon>
        <taxon>Basidiomycota</taxon>
        <taxon>Agaricomycotina</taxon>
        <taxon>Agaricomycetes</taxon>
        <taxon>Russulales</taxon>
        <taxon>Auriscalpiaceae</taxon>
        <taxon>Auriscalpium</taxon>
    </lineage>
</organism>
<reference evidence="1" key="1">
    <citation type="submission" date="2021-02" db="EMBL/GenBank/DDBJ databases">
        <authorList>
            <consortium name="DOE Joint Genome Institute"/>
            <person name="Ahrendt S."/>
            <person name="Looney B.P."/>
            <person name="Miyauchi S."/>
            <person name="Morin E."/>
            <person name="Drula E."/>
            <person name="Courty P.E."/>
            <person name="Chicoki N."/>
            <person name="Fauchery L."/>
            <person name="Kohler A."/>
            <person name="Kuo A."/>
            <person name="Labutti K."/>
            <person name="Pangilinan J."/>
            <person name="Lipzen A."/>
            <person name="Riley R."/>
            <person name="Andreopoulos W."/>
            <person name="He G."/>
            <person name="Johnson J."/>
            <person name="Barry K.W."/>
            <person name="Grigoriev I.V."/>
            <person name="Nagy L."/>
            <person name="Hibbett D."/>
            <person name="Henrissat B."/>
            <person name="Matheny P.B."/>
            <person name="Labbe J."/>
            <person name="Martin F."/>
        </authorList>
    </citation>
    <scope>NUCLEOTIDE SEQUENCE</scope>
    <source>
        <strain evidence="1">FP105234-sp</strain>
    </source>
</reference>
<dbReference type="Proteomes" id="UP000814033">
    <property type="component" value="Unassembled WGS sequence"/>
</dbReference>
<dbReference type="EMBL" id="MU276315">
    <property type="protein sequence ID" value="KAI0039352.1"/>
    <property type="molecule type" value="Genomic_DNA"/>
</dbReference>
<sequence>MLWRRFPCAEASLRTGFQVHDTIVTIQDVNGLCHDFLICFLYSHDLPVNHALMRLYPEIKWRGELLVMRKSPRNSVTAMGGRVFVGLAEEAIIAYVIHLGRENVLLIEGHSSGF</sequence>
<protein>
    <submittedName>
        <fullName evidence="1">Uncharacterized protein</fullName>
    </submittedName>
</protein>
<gene>
    <name evidence="1" type="ORF">FA95DRAFT_1504292</name>
</gene>
<keyword evidence="2" id="KW-1185">Reference proteome</keyword>
<proteinExistence type="predicted"/>
<evidence type="ECO:0000313" key="2">
    <source>
        <dbReference type="Proteomes" id="UP000814033"/>
    </source>
</evidence>
<reference evidence="1" key="2">
    <citation type="journal article" date="2022" name="New Phytol.">
        <title>Evolutionary transition to the ectomycorrhizal habit in the genomes of a hyperdiverse lineage of mushroom-forming fungi.</title>
        <authorList>
            <person name="Looney B."/>
            <person name="Miyauchi S."/>
            <person name="Morin E."/>
            <person name="Drula E."/>
            <person name="Courty P.E."/>
            <person name="Kohler A."/>
            <person name="Kuo A."/>
            <person name="LaButti K."/>
            <person name="Pangilinan J."/>
            <person name="Lipzen A."/>
            <person name="Riley R."/>
            <person name="Andreopoulos W."/>
            <person name="He G."/>
            <person name="Johnson J."/>
            <person name="Nolan M."/>
            <person name="Tritt A."/>
            <person name="Barry K.W."/>
            <person name="Grigoriev I.V."/>
            <person name="Nagy L.G."/>
            <person name="Hibbett D."/>
            <person name="Henrissat B."/>
            <person name="Matheny P.B."/>
            <person name="Labbe J."/>
            <person name="Martin F.M."/>
        </authorList>
    </citation>
    <scope>NUCLEOTIDE SEQUENCE</scope>
    <source>
        <strain evidence="1">FP105234-sp</strain>
    </source>
</reference>
<name>A0ACB8R622_9AGAM</name>
<comment type="caution">
    <text evidence="1">The sequence shown here is derived from an EMBL/GenBank/DDBJ whole genome shotgun (WGS) entry which is preliminary data.</text>
</comment>
<accession>A0ACB8R622</accession>
<evidence type="ECO:0000313" key="1">
    <source>
        <dbReference type="EMBL" id="KAI0039352.1"/>
    </source>
</evidence>